<accession>A0A3N0E8C7</accession>
<sequence>MKLLFANFTRSNSVKIGLSFIVLAGIISLLVGKQHIEKTNRSIEETARHQQEHIERHAKYNKDDLGLMLYYIKFSLVNHTPPLNALSIGQRDVNPSVKSVTIRTLEAQKYDADLNNPYNLLIGNIDFSFVLIFLFPLLIISFTYNLVSEEKESGIWKIIAVQSKNPLGFVLRSFGVRLFVTLAVLLFLYAIAVPLLGIAPDRALQAFFLVSVLYILVWFAICFFVVSLQKSSNFNAIILLSIWILLVFVLPAAINNDLQNRYPLPEALETTVKQRKGYHEKWDMDKELTMDKFYAHYPQFKKYALPEGDFSWLWYYAMQQMGDDEVSEQSAALREKLGQRNMTASRIAQFIPTLHLQLSLNDIARSGLDNQLRFLDETGRFHEKLRLHFYPKIFSGAPVASENWDDFKVEVFSDEKVLSQSGLYTPLLVFIVLFGALGWFIFKKRLRRL</sequence>
<feature type="transmembrane region" description="Helical" evidence="5">
    <location>
        <begin position="204"/>
        <end position="226"/>
    </location>
</feature>
<feature type="transmembrane region" description="Helical" evidence="5">
    <location>
        <begin position="127"/>
        <end position="147"/>
    </location>
</feature>
<organism evidence="7 8">
    <name type="scientific">Sinomicrobium pectinilyticum</name>
    <dbReference type="NCBI Taxonomy" id="1084421"/>
    <lineage>
        <taxon>Bacteria</taxon>
        <taxon>Pseudomonadati</taxon>
        <taxon>Bacteroidota</taxon>
        <taxon>Flavobacteriia</taxon>
        <taxon>Flavobacteriales</taxon>
        <taxon>Flavobacteriaceae</taxon>
        <taxon>Sinomicrobium</taxon>
    </lineage>
</organism>
<keyword evidence="2 5" id="KW-0812">Transmembrane</keyword>
<gene>
    <name evidence="7" type="ORF">ED312_14235</name>
</gene>
<feature type="domain" description="ABC-2 type transporter transmembrane" evidence="6">
    <location>
        <begin position="110"/>
        <end position="252"/>
    </location>
</feature>
<dbReference type="InterPro" id="IPR021913">
    <property type="entry name" value="DUF3526"/>
</dbReference>
<feature type="transmembrane region" description="Helical" evidence="5">
    <location>
        <begin position="174"/>
        <end position="198"/>
    </location>
</feature>
<dbReference type="OrthoDB" id="6016419at2"/>
<reference evidence="7 8" key="1">
    <citation type="submission" date="2018-10" db="EMBL/GenBank/DDBJ databases">
        <title>Sinomicrobium pectinilyticum sp. nov., a pectinase-producing bacterium isolated from alkaline and saline soil, and emended description of the genus Sinomicrobium.</title>
        <authorList>
            <person name="Cheng B."/>
            <person name="Li C."/>
            <person name="Lai Q."/>
            <person name="Du M."/>
            <person name="Shao Z."/>
            <person name="Xu P."/>
            <person name="Yang C."/>
        </authorList>
    </citation>
    <scope>NUCLEOTIDE SEQUENCE [LARGE SCALE GENOMIC DNA]</scope>
    <source>
        <strain evidence="7 8">5DNS001</strain>
    </source>
</reference>
<keyword evidence="3 5" id="KW-1133">Transmembrane helix</keyword>
<evidence type="ECO:0000313" key="8">
    <source>
        <dbReference type="Proteomes" id="UP000267469"/>
    </source>
</evidence>
<dbReference type="AlphaFoldDB" id="A0A3N0E8C7"/>
<feature type="transmembrane region" description="Helical" evidence="5">
    <location>
        <begin position="12"/>
        <end position="31"/>
    </location>
</feature>
<dbReference type="RefSeq" id="WP_123216688.1">
    <property type="nucleotide sequence ID" value="NZ_RJTM01000099.1"/>
</dbReference>
<evidence type="ECO:0000256" key="3">
    <source>
        <dbReference type="ARBA" id="ARBA00022989"/>
    </source>
</evidence>
<comment type="caution">
    <text evidence="7">The sequence shown here is derived from an EMBL/GenBank/DDBJ whole genome shotgun (WGS) entry which is preliminary data.</text>
</comment>
<dbReference type="PANTHER" id="PTHR43471">
    <property type="entry name" value="ABC TRANSPORTER PERMEASE"/>
    <property type="match status" value="1"/>
</dbReference>
<proteinExistence type="predicted"/>
<evidence type="ECO:0000259" key="6">
    <source>
        <dbReference type="Pfam" id="PF12698"/>
    </source>
</evidence>
<feature type="transmembrane region" description="Helical" evidence="5">
    <location>
        <begin position="423"/>
        <end position="442"/>
    </location>
</feature>
<dbReference type="Proteomes" id="UP000267469">
    <property type="component" value="Unassembled WGS sequence"/>
</dbReference>
<dbReference type="EMBL" id="RJTM01000099">
    <property type="protein sequence ID" value="RNL84098.1"/>
    <property type="molecule type" value="Genomic_DNA"/>
</dbReference>
<evidence type="ECO:0000256" key="5">
    <source>
        <dbReference type="SAM" id="Phobius"/>
    </source>
</evidence>
<evidence type="ECO:0000256" key="1">
    <source>
        <dbReference type="ARBA" id="ARBA00004141"/>
    </source>
</evidence>
<evidence type="ECO:0000256" key="4">
    <source>
        <dbReference type="ARBA" id="ARBA00023136"/>
    </source>
</evidence>
<evidence type="ECO:0000256" key="2">
    <source>
        <dbReference type="ARBA" id="ARBA00022692"/>
    </source>
</evidence>
<evidence type="ECO:0000313" key="7">
    <source>
        <dbReference type="EMBL" id="RNL84098.1"/>
    </source>
</evidence>
<dbReference type="Pfam" id="PF12698">
    <property type="entry name" value="ABC2_membrane_3"/>
    <property type="match status" value="1"/>
</dbReference>
<feature type="transmembrane region" description="Helical" evidence="5">
    <location>
        <begin position="233"/>
        <end position="254"/>
    </location>
</feature>
<dbReference type="Pfam" id="PF12040">
    <property type="entry name" value="DUF3526"/>
    <property type="match status" value="1"/>
</dbReference>
<name>A0A3N0E8C7_SINP1</name>
<dbReference type="InterPro" id="IPR013525">
    <property type="entry name" value="ABC2_TM"/>
</dbReference>
<dbReference type="GO" id="GO:0016020">
    <property type="term" value="C:membrane"/>
    <property type="evidence" value="ECO:0007669"/>
    <property type="project" value="UniProtKB-SubCell"/>
</dbReference>
<dbReference type="PANTHER" id="PTHR43471:SF1">
    <property type="entry name" value="ABC TRANSPORTER PERMEASE PROTEIN NOSY-RELATED"/>
    <property type="match status" value="1"/>
</dbReference>
<keyword evidence="4 5" id="KW-0472">Membrane</keyword>
<keyword evidence="8" id="KW-1185">Reference proteome</keyword>
<comment type="subcellular location">
    <subcellularLocation>
        <location evidence="1">Membrane</location>
        <topology evidence="1">Multi-pass membrane protein</topology>
    </subcellularLocation>
</comment>
<dbReference type="GO" id="GO:0140359">
    <property type="term" value="F:ABC-type transporter activity"/>
    <property type="evidence" value="ECO:0007669"/>
    <property type="project" value="InterPro"/>
</dbReference>
<protein>
    <submittedName>
        <fullName evidence="7">DUF3526 domain-containing protein</fullName>
    </submittedName>
</protein>